<evidence type="ECO:0000256" key="2">
    <source>
        <dbReference type="ARBA" id="ARBA00022485"/>
    </source>
</evidence>
<dbReference type="InterPro" id="IPR004452">
    <property type="entry name" value="LutB/LldF"/>
</dbReference>
<dbReference type="PANTHER" id="PTHR47153">
    <property type="entry name" value="LACTATE UTILIZATION PROTEIN B"/>
    <property type="match status" value="1"/>
</dbReference>
<keyword evidence="2" id="KW-0411">Iron-sulfur</keyword>
<protein>
    <submittedName>
        <fullName evidence="6">Predicted L-lactate dehydrogenase, Iron-sulfur cluster-binding subunit YkgF</fullName>
    </submittedName>
</protein>
<dbReference type="PROSITE" id="PS51379">
    <property type="entry name" value="4FE4S_FER_2"/>
    <property type="match status" value="1"/>
</dbReference>
<keyword evidence="2" id="KW-0004">4Fe-4S</keyword>
<dbReference type="GO" id="GO:0051539">
    <property type="term" value="F:4 iron, 4 sulfur cluster binding"/>
    <property type="evidence" value="ECO:0007669"/>
    <property type="project" value="UniProtKB-KW"/>
</dbReference>
<keyword evidence="1" id="KW-0813">Transport</keyword>
<dbReference type="PANTHER" id="PTHR47153:SF2">
    <property type="entry name" value="LACTATE UTILIZATION PROTEIN B"/>
    <property type="match status" value="1"/>
</dbReference>
<dbReference type="Gene3D" id="3.40.50.10420">
    <property type="entry name" value="NagB/RpiA/CoA transferase-like"/>
    <property type="match status" value="1"/>
</dbReference>
<proteinExistence type="predicted"/>
<dbReference type="InterPro" id="IPR003741">
    <property type="entry name" value="LUD_dom"/>
</dbReference>
<evidence type="ECO:0000313" key="6">
    <source>
        <dbReference type="EMBL" id="VAX21810.1"/>
    </source>
</evidence>
<dbReference type="Pfam" id="PF02589">
    <property type="entry name" value="LUD_dom"/>
    <property type="match status" value="1"/>
</dbReference>
<dbReference type="InterPro" id="IPR037171">
    <property type="entry name" value="NagB/RpiA_transferase-like"/>
</dbReference>
<organism evidence="6">
    <name type="scientific">hydrothermal vent metagenome</name>
    <dbReference type="NCBI Taxonomy" id="652676"/>
    <lineage>
        <taxon>unclassified sequences</taxon>
        <taxon>metagenomes</taxon>
        <taxon>ecological metagenomes</taxon>
    </lineage>
</organism>
<name>A0A3B1CGQ0_9ZZZZ</name>
<dbReference type="InterPro" id="IPR017900">
    <property type="entry name" value="4Fe4S_Fe_S_CS"/>
</dbReference>
<dbReference type="SUPFAM" id="SSF100950">
    <property type="entry name" value="NagB/RpiA/CoA transferase-like"/>
    <property type="match status" value="1"/>
</dbReference>
<evidence type="ECO:0000256" key="4">
    <source>
        <dbReference type="ARBA" id="ARBA00022982"/>
    </source>
</evidence>
<dbReference type="InterPro" id="IPR017896">
    <property type="entry name" value="4Fe4S_Fe-S-bd"/>
</dbReference>
<keyword evidence="2" id="KW-0408">Iron</keyword>
<dbReference type="AlphaFoldDB" id="A0A3B1CGQ0"/>
<evidence type="ECO:0000259" key="5">
    <source>
        <dbReference type="PROSITE" id="PS51379"/>
    </source>
</evidence>
<dbReference type="EMBL" id="UOGD01000206">
    <property type="protein sequence ID" value="VAX21810.1"/>
    <property type="molecule type" value="Genomic_DNA"/>
</dbReference>
<keyword evidence="2" id="KW-0479">Metal-binding</keyword>
<reference evidence="6" key="1">
    <citation type="submission" date="2018-06" db="EMBL/GenBank/DDBJ databases">
        <authorList>
            <person name="Zhirakovskaya E."/>
        </authorList>
    </citation>
    <scope>NUCLEOTIDE SEQUENCE</scope>
</reference>
<feature type="domain" description="4Fe-4S ferredoxin-type" evidence="5">
    <location>
        <begin position="373"/>
        <end position="404"/>
    </location>
</feature>
<dbReference type="PROSITE" id="PS00198">
    <property type="entry name" value="4FE4S_FER_1"/>
    <property type="match status" value="1"/>
</dbReference>
<evidence type="ECO:0000256" key="3">
    <source>
        <dbReference type="ARBA" id="ARBA00022737"/>
    </source>
</evidence>
<sequence length="743" mass="83439">MSDIETLNIHPREVANKASKESLKKAIKMALEVENEAIRLNTQTFNNNRYTAVAKLDDYEELKNRARKIKEESIENLPALITQLTEVIEARGGKVFLAKTKEEASSYIKNVCVKHNTKLVVKAKSITSEEIQLNSVLEKEGIEVAETDLAEFILQVSGEQPSHNVAPAIHRSRERITELFKENFDTPESLDTGEELTKFARDILRKKFLSADVGISGANLIAADSGTILLVESEGNIRLTTQLPAVHIAISGIEKIIQRREDIGTFIELLAASATGQSLTTYTNILTPPLDLPILNLNGRNDEKREFHLVLVDNGRMQMRNDNDFKEALYCIRCSACMNVCANFQAVGGHAFGGESYVGGIGGAWTVFTSGKLEDARFAELCTGCSRCVPNCPVKIDIPNLNTIIKDRLIKAEGSASLQKKFFGNFSSLAKMSSHFPAISNWISDLDMSRLLLEKTVGLDKRRPISKIADKTLESLYRNYRKKNKSINTDQIKFKDRTILFADVFTNYEHPQAGIATIKVFDKIGISIELSKVMDDGRALQSQGMLDEAKVKAKDTAEYLRKLIDNGNRIIVVEPSVLAMLRRDYEKLIDDEELFKKISENSYDPVEYLNLLFDQNKYNNKDVFLIPRTINKNIFMHNQCQMKTIGADQKNIEFFEMLGFNVITSDVECCGMAGSFGYKKEYYDLSKNIGNELIKQINENAKHEGEFTILASGTSCRAQISDGMKEKNVTHPIEFIESLLKLK</sequence>
<keyword evidence="4" id="KW-0249">Electron transport</keyword>
<dbReference type="SUPFAM" id="SSF46548">
    <property type="entry name" value="alpha-helical ferredoxin"/>
    <property type="match status" value="1"/>
</dbReference>
<dbReference type="InterPro" id="IPR024185">
    <property type="entry name" value="FTHF_cligase-like_sf"/>
</dbReference>
<accession>A0A3B1CGQ0</accession>
<dbReference type="Pfam" id="PF13183">
    <property type="entry name" value="Fer4_8"/>
    <property type="match status" value="1"/>
</dbReference>
<dbReference type="GO" id="GO:0006089">
    <property type="term" value="P:lactate metabolic process"/>
    <property type="evidence" value="ECO:0007669"/>
    <property type="project" value="InterPro"/>
</dbReference>
<dbReference type="Gene3D" id="1.10.1060.10">
    <property type="entry name" value="Alpha-helical ferredoxin"/>
    <property type="match status" value="1"/>
</dbReference>
<evidence type="ECO:0000256" key="1">
    <source>
        <dbReference type="ARBA" id="ARBA00022448"/>
    </source>
</evidence>
<keyword evidence="3" id="KW-0677">Repeat</keyword>
<dbReference type="InterPro" id="IPR009051">
    <property type="entry name" value="Helical_ferredxn"/>
</dbReference>
<gene>
    <name evidence="6" type="ORF">MNBD_IGNAVI01-557</name>
</gene>